<gene>
    <name evidence="1" type="ORF">DXH47_09680</name>
</gene>
<keyword evidence="2" id="KW-1185">Reference proteome</keyword>
<name>A0A4Q0VFX9_9LACO</name>
<evidence type="ECO:0000313" key="2">
    <source>
        <dbReference type="Proteomes" id="UP000290602"/>
    </source>
</evidence>
<reference evidence="1 2" key="1">
    <citation type="submission" date="2018-08" db="EMBL/GenBank/DDBJ databases">
        <title>Lactobacillus suantsai sp. nov., isolated from traditional fermented suan-tsai in Taiwan.</title>
        <authorList>
            <person name="Huang C.-H."/>
        </authorList>
    </citation>
    <scope>NUCLEOTIDE SEQUENCE [LARGE SCALE GENOMIC DNA]</scope>
    <source>
        <strain evidence="1 2">BCRC 12945</strain>
    </source>
</reference>
<proteinExistence type="predicted"/>
<sequence length="215" mass="22519">MTKRTKKLWITAASSLAVLAALGSGTALTMHAANDVSSVSQTTAPTTATADSTKVSAKSVSGTKQNYTVKYQDKSGDQNATFQKKTLGTSQTANKEVDYVGKTDGAAVKLTNSTKAVSQGVMGHTYVHWNTGKWSITAVTNNADAAGNPQQFAKQINKQLQKATLPANAKSGSVTVYSGNEGDQANTVKWQSGKHLYTVNGEDAATTVKLAQNAD</sequence>
<dbReference type="AlphaFoldDB" id="A0A4Q0VFX9"/>
<comment type="caution">
    <text evidence="1">The sequence shown here is derived from an EMBL/GenBank/DDBJ whole genome shotgun (WGS) entry which is preliminary data.</text>
</comment>
<dbReference type="OrthoDB" id="2138638at2"/>
<dbReference type="Proteomes" id="UP000290602">
    <property type="component" value="Unassembled WGS sequence"/>
</dbReference>
<evidence type="ECO:0000313" key="1">
    <source>
        <dbReference type="EMBL" id="RXI77112.1"/>
    </source>
</evidence>
<dbReference type="RefSeq" id="WP_129033118.1">
    <property type="nucleotide sequence ID" value="NZ_CP059603.1"/>
</dbReference>
<protein>
    <submittedName>
        <fullName evidence="1">Uncharacterized protein</fullName>
    </submittedName>
</protein>
<organism evidence="1 2">
    <name type="scientific">Levilactobacillus suantsaii</name>
    <dbReference type="NCBI Taxonomy" id="2292255"/>
    <lineage>
        <taxon>Bacteria</taxon>
        <taxon>Bacillati</taxon>
        <taxon>Bacillota</taxon>
        <taxon>Bacilli</taxon>
        <taxon>Lactobacillales</taxon>
        <taxon>Lactobacillaceae</taxon>
        <taxon>Levilactobacillus</taxon>
    </lineage>
</organism>
<dbReference type="EMBL" id="QXIL01000023">
    <property type="protein sequence ID" value="RXI77112.1"/>
    <property type="molecule type" value="Genomic_DNA"/>
</dbReference>
<accession>A0A4Q0VFX9</accession>